<dbReference type="InterPro" id="IPR052852">
    <property type="entry name" value="SSU_Processome_Comp"/>
</dbReference>
<dbReference type="EMBL" id="CADEPM010000003">
    <property type="protein sequence ID" value="CAB3402608.1"/>
    <property type="molecule type" value="Genomic_DNA"/>
</dbReference>
<dbReference type="AlphaFoldDB" id="A0A8S1ERA0"/>
<organism evidence="2 3">
    <name type="scientific">Caenorhabditis bovis</name>
    <dbReference type="NCBI Taxonomy" id="2654633"/>
    <lineage>
        <taxon>Eukaryota</taxon>
        <taxon>Metazoa</taxon>
        <taxon>Ecdysozoa</taxon>
        <taxon>Nematoda</taxon>
        <taxon>Chromadorea</taxon>
        <taxon>Rhabditida</taxon>
        <taxon>Rhabditina</taxon>
        <taxon>Rhabditomorpha</taxon>
        <taxon>Rhabditoidea</taxon>
        <taxon>Rhabditidae</taxon>
        <taxon>Peloderinae</taxon>
        <taxon>Caenorhabditis</taxon>
    </lineage>
</organism>
<comment type="caution">
    <text evidence="2">The sequence shown here is derived from an EMBL/GenBank/DDBJ whole genome shotgun (WGS) entry which is preliminary data.</text>
</comment>
<protein>
    <submittedName>
        <fullName evidence="2">Uncharacterized protein</fullName>
    </submittedName>
</protein>
<evidence type="ECO:0000256" key="1">
    <source>
        <dbReference type="SAM" id="MobiDB-lite"/>
    </source>
</evidence>
<proteinExistence type="predicted"/>
<dbReference type="InterPro" id="IPR027973">
    <property type="entry name" value="FSAF1-like"/>
</dbReference>
<dbReference type="OrthoDB" id="5831091at2759"/>
<feature type="region of interest" description="Disordered" evidence="1">
    <location>
        <begin position="150"/>
        <end position="172"/>
    </location>
</feature>
<dbReference type="PANTHER" id="PTHR28366:SF1">
    <property type="entry name" value="CHROMOSOME 1 OPEN READING FRAME 131"/>
    <property type="match status" value="1"/>
</dbReference>
<dbReference type="Pfam" id="PF15375">
    <property type="entry name" value="FSAF1"/>
    <property type="match status" value="1"/>
</dbReference>
<sequence>MADDWGCNVELFGESKNGESSTKSLTELVDLLSKKNMNGQKKTESVNVVSFHPNGATNKISMIRAPKILKKKKTNNINNNNNKILNETNVKRVTFEIEQLLSREAGKDDRDKARERILTSLGAAAPKRDYVNYKTLKTELAAKKAREKLEAEMHSANSLSMTTIKKKKNKKK</sequence>
<name>A0A8S1ERA0_9PELO</name>
<keyword evidence="3" id="KW-1185">Reference proteome</keyword>
<dbReference type="PANTHER" id="PTHR28366">
    <property type="entry name" value="CHROMOSOME 1 OPEN READING FRAME 131"/>
    <property type="match status" value="1"/>
</dbReference>
<reference evidence="2 3" key="1">
    <citation type="submission" date="2020-04" db="EMBL/GenBank/DDBJ databases">
        <authorList>
            <person name="Laetsch R D."/>
            <person name="Stevens L."/>
            <person name="Kumar S."/>
            <person name="Blaxter L. M."/>
        </authorList>
    </citation>
    <scope>NUCLEOTIDE SEQUENCE [LARGE SCALE GENOMIC DNA]</scope>
</reference>
<evidence type="ECO:0000313" key="2">
    <source>
        <dbReference type="EMBL" id="CAB3402608.1"/>
    </source>
</evidence>
<gene>
    <name evidence="2" type="ORF">CBOVIS_LOCUS5203</name>
</gene>
<accession>A0A8S1ERA0</accession>
<dbReference type="Proteomes" id="UP000494206">
    <property type="component" value="Unassembled WGS sequence"/>
</dbReference>
<evidence type="ECO:0000313" key="3">
    <source>
        <dbReference type="Proteomes" id="UP000494206"/>
    </source>
</evidence>